<dbReference type="GO" id="GO:0008893">
    <property type="term" value="F:guanosine-3',5'-bis(diphosphate) 3'-diphosphatase activity"/>
    <property type="evidence" value="ECO:0007669"/>
    <property type="project" value="TreeGrafter"/>
</dbReference>
<evidence type="ECO:0000313" key="2">
    <source>
        <dbReference type="EMBL" id="ACL47858.1"/>
    </source>
</evidence>
<evidence type="ECO:0000259" key="1">
    <source>
        <dbReference type="SMART" id="SM00471"/>
    </source>
</evidence>
<name>B8HZL0_CYAP4</name>
<keyword evidence="2" id="KW-0614">Plasmid</keyword>
<dbReference type="InterPro" id="IPR003607">
    <property type="entry name" value="HD/PDEase_dom"/>
</dbReference>
<sequence>MNFSLNYNNALEYATWLHRSQVRKGTQTPYITHPVAVSLLAIEHGATEIEAIAALLHDALEDGPQYSGRSLMDIQNYITYNFGLEVLEIVEGCTQIETEEQNWWERKQAYIDHLPQASPSVHLVSCCDKLHNLLCILRDYEVVGTEVWQRFSQGREGVMFYYPALARAFAEVGVCKPLLSRLQAAVVQLEKVQI</sequence>
<dbReference type="HOGENOM" id="CLU_084517_2_1_3"/>
<dbReference type="PANTHER" id="PTHR46246">
    <property type="entry name" value="GUANOSINE-3',5'-BIS(DIPHOSPHATE) 3'-PYROPHOSPHOHYDROLASE MESH1"/>
    <property type="match status" value="1"/>
</dbReference>
<dbReference type="PANTHER" id="PTHR46246:SF1">
    <property type="entry name" value="GUANOSINE-3',5'-BIS(DIPHOSPHATE) 3'-PYROPHOSPHOHYDROLASE MESH1"/>
    <property type="match status" value="1"/>
</dbReference>
<protein>
    <submittedName>
        <fullName evidence="2">Metal dependent phosphohydrolase</fullName>
    </submittedName>
</protein>
<dbReference type="EMBL" id="CP001346">
    <property type="protein sequence ID" value="ACL47858.1"/>
    <property type="molecule type" value="Genomic_DNA"/>
</dbReference>
<dbReference type="OrthoDB" id="9802385at2"/>
<reference evidence="2" key="1">
    <citation type="submission" date="2009-01" db="EMBL/GenBank/DDBJ databases">
        <title>Complete sequence of plasmid2 Cyanothece sp. PCC 7425.</title>
        <authorList>
            <consortium name="US DOE Joint Genome Institute"/>
            <person name="Lucas S."/>
            <person name="Copeland A."/>
            <person name="Lapidus A."/>
            <person name="Glavina del Rio T."/>
            <person name="Dalin E."/>
            <person name="Tice H."/>
            <person name="Bruce D."/>
            <person name="Goodwin L."/>
            <person name="Pitluck S."/>
            <person name="Sims D."/>
            <person name="Meineke L."/>
            <person name="Brettin T."/>
            <person name="Detter J.C."/>
            <person name="Han C."/>
            <person name="Larimer F."/>
            <person name="Land M."/>
            <person name="Hauser L."/>
            <person name="Kyrpides N."/>
            <person name="Ovchinnikova G."/>
            <person name="Liberton M."/>
            <person name="Stoeckel J."/>
            <person name="Banerjee A."/>
            <person name="Singh A."/>
            <person name="Page L."/>
            <person name="Sato H."/>
            <person name="Zhao L."/>
            <person name="Sherman L."/>
            <person name="Pakrasi H."/>
            <person name="Richardson P."/>
        </authorList>
    </citation>
    <scope>NUCLEOTIDE SEQUENCE</scope>
    <source>
        <strain evidence="2">PCC 7425</strain>
        <plasmid evidence="2">pP742502</plasmid>
    </source>
</reference>
<gene>
    <name evidence="2" type="ordered locus">Cyan7425_0163</name>
</gene>
<dbReference type="Gene3D" id="1.10.3210.10">
    <property type="entry name" value="Hypothetical protein af1432"/>
    <property type="match status" value="1"/>
</dbReference>
<proteinExistence type="predicted"/>
<dbReference type="CDD" id="cd00077">
    <property type="entry name" value="HDc"/>
    <property type="match status" value="1"/>
</dbReference>
<keyword evidence="2" id="KW-0378">Hydrolase</keyword>
<geneLocation type="plasmid" evidence="2">
    <name>pP742502</name>
</geneLocation>
<dbReference type="AlphaFoldDB" id="B8HZL0"/>
<dbReference type="eggNOG" id="COG0317">
    <property type="taxonomic scope" value="Bacteria"/>
</dbReference>
<feature type="domain" description="HD/PDEase" evidence="1">
    <location>
        <begin position="26"/>
        <end position="142"/>
    </location>
</feature>
<organism evidence="2">
    <name type="scientific">Cyanothece sp. (strain PCC 7425 / ATCC 29141)</name>
    <dbReference type="NCBI Taxonomy" id="395961"/>
    <lineage>
        <taxon>Bacteria</taxon>
        <taxon>Bacillati</taxon>
        <taxon>Cyanobacteriota</taxon>
        <taxon>Cyanophyceae</taxon>
        <taxon>Gomontiellales</taxon>
        <taxon>Cyanothecaceae</taxon>
        <taxon>Cyanothece</taxon>
    </lineage>
</organism>
<accession>B8HZL0</accession>
<dbReference type="InterPro" id="IPR052194">
    <property type="entry name" value="MESH1"/>
</dbReference>
<dbReference type="SUPFAM" id="SSF109604">
    <property type="entry name" value="HD-domain/PDEase-like"/>
    <property type="match status" value="1"/>
</dbReference>
<dbReference type="KEGG" id="cyn:Cyan7425_0163"/>
<dbReference type="SMART" id="SM00471">
    <property type="entry name" value="HDc"/>
    <property type="match status" value="1"/>
</dbReference>
<dbReference type="Pfam" id="PF13328">
    <property type="entry name" value="HD_4"/>
    <property type="match status" value="1"/>
</dbReference>